<sequence>MSAAKVHKRAPLANTKDKKPPLGAKARLATIAGVAILFGSDLAAADTYSPYLSELCLNRKRHCDETCNALTRKYSWGAEQKVDCTRKCDLVQSMCLKQVYNDAHP</sequence>
<protein>
    <submittedName>
        <fullName evidence="2">Uncharacterized protein</fullName>
    </submittedName>
</protein>
<accession>A0A9W6GX19</accession>
<dbReference type="EMBL" id="BSEC01000001">
    <property type="protein sequence ID" value="GLI94691.1"/>
    <property type="molecule type" value="Genomic_DNA"/>
</dbReference>
<dbReference type="Proteomes" id="UP001144323">
    <property type="component" value="Unassembled WGS sequence"/>
</dbReference>
<proteinExistence type="predicted"/>
<reference evidence="2" key="1">
    <citation type="journal article" date="2023" name="Int. J. Syst. Evol. Microbiol.">
        <title>Methylocystis iwaonis sp. nov., a type II methane-oxidizing bacterium from surface soil of a rice paddy field in Japan, and emended description of the genus Methylocystis (ex Whittenbury et al. 1970) Bowman et al. 1993.</title>
        <authorList>
            <person name="Kaise H."/>
            <person name="Sawadogo J.B."/>
            <person name="Alam M.S."/>
            <person name="Ueno C."/>
            <person name="Dianou D."/>
            <person name="Shinjo R."/>
            <person name="Asakawa S."/>
        </authorList>
    </citation>
    <scope>NUCLEOTIDE SEQUENCE</scope>
    <source>
        <strain evidence="2">LMG27198</strain>
    </source>
</reference>
<name>A0A9W6GX19_9HYPH</name>
<gene>
    <name evidence="2" type="ORF">LMG27198_36830</name>
</gene>
<evidence type="ECO:0000256" key="1">
    <source>
        <dbReference type="SAM" id="MobiDB-lite"/>
    </source>
</evidence>
<dbReference type="AlphaFoldDB" id="A0A9W6GX19"/>
<evidence type="ECO:0000313" key="3">
    <source>
        <dbReference type="Proteomes" id="UP001144323"/>
    </source>
</evidence>
<feature type="compositionally biased region" description="Basic residues" evidence="1">
    <location>
        <begin position="1"/>
        <end position="10"/>
    </location>
</feature>
<organism evidence="2 3">
    <name type="scientific">Methylocystis echinoides</name>
    <dbReference type="NCBI Taxonomy" id="29468"/>
    <lineage>
        <taxon>Bacteria</taxon>
        <taxon>Pseudomonadati</taxon>
        <taxon>Pseudomonadota</taxon>
        <taxon>Alphaproteobacteria</taxon>
        <taxon>Hyphomicrobiales</taxon>
        <taxon>Methylocystaceae</taxon>
        <taxon>Methylocystis</taxon>
    </lineage>
</organism>
<comment type="caution">
    <text evidence="2">The sequence shown here is derived from an EMBL/GenBank/DDBJ whole genome shotgun (WGS) entry which is preliminary data.</text>
</comment>
<evidence type="ECO:0000313" key="2">
    <source>
        <dbReference type="EMBL" id="GLI94691.1"/>
    </source>
</evidence>
<feature type="region of interest" description="Disordered" evidence="1">
    <location>
        <begin position="1"/>
        <end position="20"/>
    </location>
</feature>
<keyword evidence="3" id="KW-1185">Reference proteome</keyword>